<keyword evidence="1" id="KW-0812">Transmembrane</keyword>
<dbReference type="Proteomes" id="UP000004371">
    <property type="component" value="Unassembled WGS sequence"/>
</dbReference>
<dbReference type="RefSeq" id="WP_006877825.1">
    <property type="nucleotide sequence ID" value="NZ_AEVS01000014.1"/>
</dbReference>
<accession>E8LPR5</accession>
<feature type="transmembrane region" description="Helical" evidence="1">
    <location>
        <begin position="20"/>
        <end position="40"/>
    </location>
</feature>
<evidence type="ECO:0000313" key="3">
    <source>
        <dbReference type="Proteomes" id="UP000004371"/>
    </source>
</evidence>
<sequence>MKLLDFLKEEEGLTVVEYVVGAGLLVVGFAGIFIVFGDLLSAQFASIFSE</sequence>
<dbReference type="eggNOG" id="ENOG5031NTP">
    <property type="taxonomic scope" value="Bacteria"/>
</dbReference>
<dbReference type="STRING" id="945543.VIBR0546_18001"/>
<keyword evidence="3" id="KW-1185">Reference proteome</keyword>
<gene>
    <name evidence="2" type="ORF">VIBR0546_18001</name>
</gene>
<reference evidence="2 3" key="1">
    <citation type="journal article" date="2012" name="Int. J. Syst. Evol. Microbiol.">
        <title>Vibrio caribbeanicus sp. nov., isolated from the marine sponge Scleritoderma cyanea.</title>
        <authorList>
            <person name="Hoffmann M."/>
            <person name="Monday S.R."/>
            <person name="Allard M.W."/>
            <person name="Strain E.A."/>
            <person name="Whittaker P."/>
            <person name="Naum M."/>
            <person name="McCarthy P.J."/>
            <person name="Lopez J.V."/>
            <person name="Fischer M."/>
            <person name="Brown E.W."/>
        </authorList>
    </citation>
    <scope>NUCLEOTIDE SEQUENCE [LARGE SCALE GENOMIC DNA]</scope>
    <source>
        <strain evidence="2 3">LMG 20546</strain>
    </source>
</reference>
<comment type="caution">
    <text evidence="2">The sequence shown here is derived from an EMBL/GenBank/DDBJ whole genome shotgun (WGS) entry which is preliminary data.</text>
</comment>
<name>E8LPR5_9VIBR</name>
<evidence type="ECO:0008006" key="4">
    <source>
        <dbReference type="Google" id="ProtNLM"/>
    </source>
</evidence>
<keyword evidence="1" id="KW-0472">Membrane</keyword>
<evidence type="ECO:0000256" key="1">
    <source>
        <dbReference type="SAM" id="Phobius"/>
    </source>
</evidence>
<protein>
    <recommendedName>
        <fullName evidence="4">Fimbrial protein</fullName>
    </recommendedName>
</protein>
<dbReference type="EMBL" id="AEVS01000014">
    <property type="protein sequence ID" value="EGA67189.1"/>
    <property type="molecule type" value="Genomic_DNA"/>
</dbReference>
<organism evidence="2 3">
    <name type="scientific">Vibrio brasiliensis LMG 20546</name>
    <dbReference type="NCBI Taxonomy" id="945543"/>
    <lineage>
        <taxon>Bacteria</taxon>
        <taxon>Pseudomonadati</taxon>
        <taxon>Pseudomonadota</taxon>
        <taxon>Gammaproteobacteria</taxon>
        <taxon>Vibrionales</taxon>
        <taxon>Vibrionaceae</taxon>
        <taxon>Vibrio</taxon>
        <taxon>Vibrio oreintalis group</taxon>
    </lineage>
</organism>
<proteinExistence type="predicted"/>
<keyword evidence="1" id="KW-1133">Transmembrane helix</keyword>
<dbReference type="AlphaFoldDB" id="E8LPR5"/>
<evidence type="ECO:0000313" key="2">
    <source>
        <dbReference type="EMBL" id="EGA67189.1"/>
    </source>
</evidence>